<dbReference type="PROSITE" id="PS50928">
    <property type="entry name" value="ABC_TM1"/>
    <property type="match status" value="1"/>
</dbReference>
<name>A0A387B643_9MICO</name>
<dbReference type="InterPro" id="IPR035277">
    <property type="entry name" value="MalF_N"/>
</dbReference>
<feature type="transmembrane region" description="Helical" evidence="9">
    <location>
        <begin position="504"/>
        <end position="526"/>
    </location>
</feature>
<organism evidence="12 13">
    <name type="scientific">Protaetiibacter intestinalis</name>
    <dbReference type="NCBI Taxonomy" id="2419774"/>
    <lineage>
        <taxon>Bacteria</taxon>
        <taxon>Bacillati</taxon>
        <taxon>Actinomycetota</taxon>
        <taxon>Actinomycetes</taxon>
        <taxon>Micrococcales</taxon>
        <taxon>Microbacteriaceae</taxon>
        <taxon>Protaetiibacter</taxon>
    </lineage>
</organism>
<keyword evidence="6 9" id="KW-0812">Transmembrane</keyword>
<proteinExistence type="inferred from homology"/>
<dbReference type="PANTHER" id="PTHR47314:SF1">
    <property type="entry name" value="MALTOSE_MALTODEXTRIN TRANSPORT SYSTEM PERMEASE PROTEIN MALF"/>
    <property type="match status" value="1"/>
</dbReference>
<dbReference type="InterPro" id="IPR032550">
    <property type="entry name" value="TM_PBP2_N"/>
</dbReference>
<feature type="transmembrane region" description="Helical" evidence="9">
    <location>
        <begin position="338"/>
        <end position="358"/>
    </location>
</feature>
<dbReference type="OrthoDB" id="9805974at2"/>
<dbReference type="EMBL" id="CP032630">
    <property type="protein sequence ID" value="AYF97807.1"/>
    <property type="molecule type" value="Genomic_DNA"/>
</dbReference>
<feature type="transmembrane region" description="Helical" evidence="9">
    <location>
        <begin position="391"/>
        <end position="412"/>
    </location>
</feature>
<protein>
    <recommendedName>
        <fullName evidence="10">Maltose/maltodextrin transport system permease protein</fullName>
    </recommendedName>
</protein>
<evidence type="ECO:0000256" key="4">
    <source>
        <dbReference type="ARBA" id="ARBA00022475"/>
    </source>
</evidence>
<dbReference type="GO" id="GO:0042956">
    <property type="term" value="P:maltodextrin transmembrane transport"/>
    <property type="evidence" value="ECO:0007669"/>
    <property type="project" value="TreeGrafter"/>
</dbReference>
<feature type="domain" description="ABC transmembrane type-1" evidence="11">
    <location>
        <begin position="303"/>
        <end position="525"/>
    </location>
</feature>
<dbReference type="GO" id="GO:0015423">
    <property type="term" value="F:ABC-type maltose transporter activity"/>
    <property type="evidence" value="ECO:0007669"/>
    <property type="project" value="TreeGrafter"/>
</dbReference>
<keyword evidence="5 10" id="KW-0762">Sugar transport</keyword>
<evidence type="ECO:0000256" key="8">
    <source>
        <dbReference type="ARBA" id="ARBA00023136"/>
    </source>
</evidence>
<dbReference type="CDD" id="cd06261">
    <property type="entry name" value="TM_PBP2"/>
    <property type="match status" value="1"/>
</dbReference>
<dbReference type="AlphaFoldDB" id="A0A387B643"/>
<dbReference type="GO" id="GO:1990060">
    <property type="term" value="C:maltose transport complex"/>
    <property type="evidence" value="ECO:0007669"/>
    <property type="project" value="TreeGrafter"/>
</dbReference>
<evidence type="ECO:0000256" key="5">
    <source>
        <dbReference type="ARBA" id="ARBA00022597"/>
    </source>
</evidence>
<gene>
    <name evidence="12" type="ORF">D7I47_05735</name>
</gene>
<keyword evidence="8 9" id="KW-0472">Membrane</keyword>
<feature type="transmembrane region" description="Helical" evidence="9">
    <location>
        <begin position="304"/>
        <end position="326"/>
    </location>
</feature>
<keyword evidence="7 9" id="KW-1133">Transmembrane helix</keyword>
<evidence type="ECO:0000256" key="9">
    <source>
        <dbReference type="RuleBase" id="RU363032"/>
    </source>
</evidence>
<keyword evidence="4 10" id="KW-1003">Cell membrane</keyword>
<dbReference type="Gene3D" id="1.20.58.370">
    <property type="entry name" value="MalF N-terminal region-like"/>
    <property type="match status" value="1"/>
</dbReference>
<evidence type="ECO:0000256" key="7">
    <source>
        <dbReference type="ARBA" id="ARBA00022989"/>
    </source>
</evidence>
<evidence type="ECO:0000256" key="2">
    <source>
        <dbReference type="ARBA" id="ARBA00009047"/>
    </source>
</evidence>
<evidence type="ECO:0000313" key="13">
    <source>
        <dbReference type="Proteomes" id="UP000278886"/>
    </source>
</evidence>
<dbReference type="Gene3D" id="1.10.3720.10">
    <property type="entry name" value="MetI-like"/>
    <property type="match status" value="1"/>
</dbReference>
<dbReference type="Pfam" id="PF16296">
    <property type="entry name" value="TM_PBP2_N"/>
    <property type="match status" value="1"/>
</dbReference>
<evidence type="ECO:0000313" key="12">
    <source>
        <dbReference type="EMBL" id="AYF97807.1"/>
    </source>
</evidence>
<comment type="function">
    <text evidence="10">Part of the ABC transporter complex MalEFGK involved in maltose/maltodextrin import. Probably responsible for the translocation of the substrate across the membrane.</text>
</comment>
<dbReference type="Pfam" id="PF00528">
    <property type="entry name" value="BPD_transp_1"/>
    <property type="match status" value="1"/>
</dbReference>
<keyword evidence="3 9" id="KW-0813">Transport</keyword>
<feature type="transmembrane region" description="Helical" evidence="9">
    <location>
        <begin position="57"/>
        <end position="76"/>
    </location>
</feature>
<dbReference type="KEGG" id="lyd:D7I47_05735"/>
<feature type="transmembrane region" description="Helical" evidence="9">
    <location>
        <begin position="30"/>
        <end position="51"/>
    </location>
</feature>
<evidence type="ECO:0000256" key="10">
    <source>
        <dbReference type="RuleBase" id="RU367050"/>
    </source>
</evidence>
<evidence type="ECO:0000256" key="1">
    <source>
        <dbReference type="ARBA" id="ARBA00004651"/>
    </source>
</evidence>
<dbReference type="PANTHER" id="PTHR47314">
    <property type="entry name" value="MALTOSE/MALTODEXTRIN TRANSPORT SYSTEM PERMEASE PROTEIN MALF"/>
    <property type="match status" value="1"/>
</dbReference>
<reference evidence="13" key="1">
    <citation type="submission" date="2018-09" db="EMBL/GenBank/DDBJ databases">
        <title>Genome sequencing of strain 2DFWR-13.</title>
        <authorList>
            <person name="Heo J."/>
            <person name="Kim S.-J."/>
            <person name="Kwon S.-W."/>
        </authorList>
    </citation>
    <scope>NUCLEOTIDE SEQUENCE [LARGE SCALE GENOMIC DNA]</scope>
    <source>
        <strain evidence="13">2DFWR-13</strain>
    </source>
</reference>
<dbReference type="SUPFAM" id="SSF160964">
    <property type="entry name" value="MalF N-terminal region-like"/>
    <property type="match status" value="1"/>
</dbReference>
<dbReference type="Gene3D" id="3.10.650.10">
    <property type="entry name" value="MalF N-terminal region-like"/>
    <property type="match status" value="1"/>
</dbReference>
<feature type="transmembrane region" description="Helical" evidence="9">
    <location>
        <begin position="88"/>
        <end position="108"/>
    </location>
</feature>
<comment type="similarity">
    <text evidence="2 10">Belongs to the binding-protein-dependent transport system permease family. MalFG subfamily.</text>
</comment>
<evidence type="ECO:0000256" key="6">
    <source>
        <dbReference type="ARBA" id="ARBA00022692"/>
    </source>
</evidence>
<dbReference type="Proteomes" id="UP000278886">
    <property type="component" value="Chromosome"/>
</dbReference>
<feature type="transmembrane region" description="Helical" evidence="9">
    <location>
        <begin position="441"/>
        <end position="467"/>
    </location>
</feature>
<accession>A0A387B643</accession>
<sequence length="537" mass="57850">MTAESTRRTRPTLPAGGSHARNWRGLGGGFLLKLALMALVNALGVSVVLSAIAAESWIILAVSVVLLVAADVIYFTRRALPLKYLFPGLVFLLAFQVFTLGYTGYVAFTNYGTGHAGSQQQAVDAALIQAERRLDDSPSYPLAVVQRGDELGFAINDDGRLRVGTAEQPLRDAGALPDSSSAPASVPGWDVVPRALLLGDAELQEQVASLRVPISADANDGSLRTREGSTAAVYRSSLVWDEQAQTITDVDSGVVYTADPSTGNFVAADGSTLPTGWIVTVGFDNFLRAFTDQRYSVPLLQVTGWTFAFAALTVFTSFALGLFLAIVFNDERVRARRVLRTLFLFPYAFPAFMSALLWRGMLNSEFGIVNDLFFFGADINWLGDPWLARLAVIWVNLWLSFPYWFLVCLGALQSLPGETLEAATIDGAGPWRRFRSITLPLLLVSTAPLAIASFAFNFNNFTIIYMLTSGGPYFTGGAAQLGATDLLISAIYKISGVAGGTADYGLASALSIIVFLVIGAISALAFRQTRKLEEIQS</sequence>
<evidence type="ECO:0000259" key="11">
    <source>
        <dbReference type="PROSITE" id="PS50928"/>
    </source>
</evidence>
<dbReference type="RefSeq" id="WP_120762156.1">
    <property type="nucleotide sequence ID" value="NZ_CP032630.1"/>
</dbReference>
<dbReference type="InterPro" id="IPR000515">
    <property type="entry name" value="MetI-like"/>
</dbReference>
<evidence type="ECO:0000256" key="3">
    <source>
        <dbReference type="ARBA" id="ARBA00022448"/>
    </source>
</evidence>
<comment type="subcellular location">
    <subcellularLocation>
        <location evidence="1 9">Cell membrane</location>
        <topology evidence="1 9">Multi-pass membrane protein</topology>
    </subcellularLocation>
</comment>
<dbReference type="InterPro" id="IPR035906">
    <property type="entry name" value="MetI-like_sf"/>
</dbReference>
<keyword evidence="13" id="KW-1185">Reference proteome</keyword>
<dbReference type="SUPFAM" id="SSF161098">
    <property type="entry name" value="MetI-like"/>
    <property type="match status" value="1"/>
</dbReference>